<feature type="domain" description="Putative restriction endonuclease" evidence="1">
    <location>
        <begin position="13"/>
        <end position="157"/>
    </location>
</feature>
<evidence type="ECO:0000259" key="1">
    <source>
        <dbReference type="Pfam" id="PF05685"/>
    </source>
</evidence>
<dbReference type="CDD" id="cd06260">
    <property type="entry name" value="DUF820-like"/>
    <property type="match status" value="1"/>
</dbReference>
<gene>
    <name evidence="2" type="ORF">DS2_15169</name>
</gene>
<dbReference type="InterPro" id="IPR011335">
    <property type="entry name" value="Restrct_endonuc-II-like"/>
</dbReference>
<dbReference type="SUPFAM" id="SSF52980">
    <property type="entry name" value="Restriction endonuclease-like"/>
    <property type="match status" value="1"/>
</dbReference>
<dbReference type="Pfam" id="PF05685">
    <property type="entry name" value="Uma2"/>
    <property type="match status" value="1"/>
</dbReference>
<dbReference type="Proteomes" id="UP000019276">
    <property type="component" value="Unassembled WGS sequence"/>
</dbReference>
<protein>
    <recommendedName>
        <fullName evidence="1">Putative restriction endonuclease domain-containing protein</fullName>
    </recommendedName>
</protein>
<accession>W7QTW5</accession>
<dbReference type="eggNOG" id="COG4636">
    <property type="taxonomic scope" value="Bacteria"/>
</dbReference>
<sequence length="198" mass="22816">MSLAKNGELLTAAEYLEGESAADVKHELIEGHVYAMAGASANHERISGNFYSELRQHLKSSPCEPFGSDMKVRVRDNFYYPDVMVDCNFDESQPYFTQTPVIIVEVISRSTRKMDEKIKLVDYLNIDTLQEYVVVEQDVADVCVYRKSDDWRSTHYFLGESIYFESIDFTIEVAEIYRRVQNEDVTEYLESLADNATE</sequence>
<evidence type="ECO:0000313" key="2">
    <source>
        <dbReference type="EMBL" id="EWH08880.1"/>
    </source>
</evidence>
<dbReference type="STRING" id="1328313.DS2_15169"/>
<dbReference type="InterPro" id="IPR008538">
    <property type="entry name" value="Uma2"/>
</dbReference>
<reference evidence="2 3" key="1">
    <citation type="journal article" date="2014" name="Genome Announc.">
        <title>Draft Genome Sequence of the Agar-Degrading Bacterium Catenovulum sp. Strain DS-2, Isolated from Intestines of Haliotis diversicolor.</title>
        <authorList>
            <person name="Shan D."/>
            <person name="Li X."/>
            <person name="Gu Z."/>
            <person name="Wei G."/>
            <person name="Gao Z."/>
            <person name="Shao Z."/>
        </authorList>
    </citation>
    <scope>NUCLEOTIDE SEQUENCE [LARGE SCALE GENOMIC DNA]</scope>
    <source>
        <strain evidence="2 3">DS-2</strain>
    </source>
</reference>
<dbReference type="PANTHER" id="PTHR36558:SF1">
    <property type="entry name" value="RESTRICTION ENDONUCLEASE DOMAIN-CONTAINING PROTEIN-RELATED"/>
    <property type="match status" value="1"/>
</dbReference>
<name>W7QTW5_9ALTE</name>
<organism evidence="2 3">
    <name type="scientific">Catenovulum agarivorans DS-2</name>
    <dbReference type="NCBI Taxonomy" id="1328313"/>
    <lineage>
        <taxon>Bacteria</taxon>
        <taxon>Pseudomonadati</taxon>
        <taxon>Pseudomonadota</taxon>
        <taxon>Gammaproteobacteria</taxon>
        <taxon>Alteromonadales</taxon>
        <taxon>Alteromonadaceae</taxon>
        <taxon>Catenovulum</taxon>
    </lineage>
</organism>
<evidence type="ECO:0000313" key="3">
    <source>
        <dbReference type="Proteomes" id="UP000019276"/>
    </source>
</evidence>
<dbReference type="RefSeq" id="WP_035015684.1">
    <property type="nucleotide sequence ID" value="NZ_ARZY01000034.1"/>
</dbReference>
<dbReference type="PANTHER" id="PTHR36558">
    <property type="entry name" value="GLR1098 PROTEIN"/>
    <property type="match status" value="1"/>
</dbReference>
<proteinExistence type="predicted"/>
<dbReference type="InterPro" id="IPR012296">
    <property type="entry name" value="Nuclease_put_TT1808"/>
</dbReference>
<comment type="caution">
    <text evidence="2">The sequence shown here is derived from an EMBL/GenBank/DDBJ whole genome shotgun (WGS) entry which is preliminary data.</text>
</comment>
<dbReference type="EMBL" id="ARZY01000034">
    <property type="protein sequence ID" value="EWH08880.1"/>
    <property type="molecule type" value="Genomic_DNA"/>
</dbReference>
<dbReference type="PATRIC" id="fig|1328313.3.peg.3091"/>
<dbReference type="Gene3D" id="3.90.1570.10">
    <property type="entry name" value="tt1808, chain A"/>
    <property type="match status" value="1"/>
</dbReference>
<keyword evidence="3" id="KW-1185">Reference proteome</keyword>
<dbReference type="OrthoDB" id="26750at2"/>
<dbReference type="AlphaFoldDB" id="W7QTW5"/>